<feature type="compositionally biased region" description="Low complexity" evidence="1">
    <location>
        <begin position="19"/>
        <end position="31"/>
    </location>
</feature>
<name>A0A0M9VSM1_ESCWE</name>
<dbReference type="Proteomes" id="UP000053831">
    <property type="component" value="Unassembled WGS sequence"/>
</dbReference>
<dbReference type="EMBL" id="LGSR01000022">
    <property type="protein sequence ID" value="KOS17862.1"/>
    <property type="molecule type" value="Genomic_DNA"/>
</dbReference>
<accession>A0A0M9VSM1</accession>
<sequence length="93" mass="9862">MSLGFNNQGIMLIGKAERPGPSAGPRPASAAQEQAKTSGLHSDASSITSSSTSSVASEKRSLLRKLRHGVASRPESAPVERNITMMPPQRSYR</sequence>
<proteinExistence type="predicted"/>
<gene>
    <name evidence="2" type="ORF">ESCO_003058</name>
</gene>
<protein>
    <submittedName>
        <fullName evidence="2">Uncharacterized protein</fullName>
    </submittedName>
</protein>
<keyword evidence="3" id="KW-1185">Reference proteome</keyword>
<comment type="caution">
    <text evidence="2">The sequence shown here is derived from an EMBL/GenBank/DDBJ whole genome shotgun (WGS) entry which is preliminary data.</text>
</comment>
<evidence type="ECO:0000313" key="3">
    <source>
        <dbReference type="Proteomes" id="UP000053831"/>
    </source>
</evidence>
<dbReference type="AlphaFoldDB" id="A0A0M9VSM1"/>
<feature type="compositionally biased region" description="Low complexity" evidence="1">
    <location>
        <begin position="42"/>
        <end position="56"/>
    </location>
</feature>
<reference evidence="2 3" key="1">
    <citation type="submission" date="2015-07" db="EMBL/GenBank/DDBJ databases">
        <title>The genome of the fungus Escovopsis weberi, a specialized disease agent of ant agriculture.</title>
        <authorList>
            <person name="de Man T.J."/>
            <person name="Stajich J.E."/>
            <person name="Kubicek C.P."/>
            <person name="Chenthamara K."/>
            <person name="Atanasova L."/>
            <person name="Druzhinina I.S."/>
            <person name="Birnbaum S."/>
            <person name="Barribeau S.M."/>
            <person name="Teiling C."/>
            <person name="Suen G."/>
            <person name="Currie C."/>
            <person name="Gerardo N.M."/>
        </authorList>
    </citation>
    <scope>NUCLEOTIDE SEQUENCE [LARGE SCALE GENOMIC DNA]</scope>
</reference>
<evidence type="ECO:0000313" key="2">
    <source>
        <dbReference type="EMBL" id="KOS17862.1"/>
    </source>
</evidence>
<organism evidence="2 3">
    <name type="scientific">Escovopsis weberi</name>
    <dbReference type="NCBI Taxonomy" id="150374"/>
    <lineage>
        <taxon>Eukaryota</taxon>
        <taxon>Fungi</taxon>
        <taxon>Dikarya</taxon>
        <taxon>Ascomycota</taxon>
        <taxon>Pezizomycotina</taxon>
        <taxon>Sordariomycetes</taxon>
        <taxon>Hypocreomycetidae</taxon>
        <taxon>Hypocreales</taxon>
        <taxon>Hypocreaceae</taxon>
        <taxon>Escovopsis</taxon>
    </lineage>
</organism>
<feature type="region of interest" description="Disordered" evidence="1">
    <location>
        <begin position="1"/>
        <end position="93"/>
    </location>
</feature>
<evidence type="ECO:0000256" key="1">
    <source>
        <dbReference type="SAM" id="MobiDB-lite"/>
    </source>
</evidence>